<evidence type="ECO:0000313" key="6">
    <source>
        <dbReference type="Proteomes" id="UP000642938"/>
    </source>
</evidence>
<evidence type="ECO:0008006" key="7">
    <source>
        <dbReference type="Google" id="ProtNLM"/>
    </source>
</evidence>
<dbReference type="Proteomes" id="UP000642938">
    <property type="component" value="Unassembled WGS sequence"/>
</dbReference>
<gene>
    <name evidence="5" type="ORF">GCM10007422_16150</name>
</gene>
<proteinExistence type="inferred from homology"/>
<dbReference type="Pfam" id="PF06977">
    <property type="entry name" value="SdiA-regulated"/>
    <property type="match status" value="1"/>
</dbReference>
<dbReference type="InterPro" id="IPR009722">
    <property type="entry name" value="YjiK/CarP"/>
</dbReference>
<comment type="subcellular location">
    <subcellularLocation>
        <location evidence="1">Cell membrane</location>
    </subcellularLocation>
</comment>
<evidence type="ECO:0000256" key="1">
    <source>
        <dbReference type="ARBA" id="ARBA00004236"/>
    </source>
</evidence>
<evidence type="ECO:0000256" key="2">
    <source>
        <dbReference type="ARBA" id="ARBA00009852"/>
    </source>
</evidence>
<sequence length="318" mass="34655">MACEDTGYNYKFTLMKCNTTILASGFIIASAFLNVSCVNGNRDDKQNDSTVVTSSTSGAAKSDFPYDLANPVKYNMPNNLFEISGIVFHNGDPKEIFAIQDEDGDLFHLALGAKESKFTKFGGKGDYEDVTIIKNYFIVLKSNGELHTFPVAELGKPEAANVTKTKDLVPKAEYEGLAADEKNSMIYVLTKDSKPDSKAKASSIYGFKVANDASLTAAGEFSLSHKAIEKASGSSKSRFRPSALAKNPKTNEWYILSSVNKLLVITDADFKVKATHALDPDLFNQPEGIAFDRDNNLYISNEGGNLSAGNVLMFKLKK</sequence>
<keyword evidence="4" id="KW-0472">Membrane</keyword>
<name>A0ABQ1XSM6_9SPHI</name>
<organism evidence="5 6">
    <name type="scientific">Pedobacter zeae</name>
    <dbReference type="NCBI Taxonomy" id="1737356"/>
    <lineage>
        <taxon>Bacteria</taxon>
        <taxon>Pseudomonadati</taxon>
        <taxon>Bacteroidota</taxon>
        <taxon>Sphingobacteriia</taxon>
        <taxon>Sphingobacteriales</taxon>
        <taxon>Sphingobacteriaceae</taxon>
        <taxon>Pedobacter</taxon>
    </lineage>
</organism>
<dbReference type="Gene3D" id="2.120.10.30">
    <property type="entry name" value="TolB, C-terminal domain"/>
    <property type="match status" value="1"/>
</dbReference>
<evidence type="ECO:0000313" key="5">
    <source>
        <dbReference type="EMBL" id="GGH02017.1"/>
    </source>
</evidence>
<dbReference type="InterPro" id="IPR011042">
    <property type="entry name" value="6-blade_b-propeller_TolB-like"/>
</dbReference>
<dbReference type="SUPFAM" id="SSF50956">
    <property type="entry name" value="Thermostable phytase (3-phytase)"/>
    <property type="match status" value="1"/>
</dbReference>
<dbReference type="EMBL" id="BMHZ01000002">
    <property type="protein sequence ID" value="GGH02017.1"/>
    <property type="molecule type" value="Genomic_DNA"/>
</dbReference>
<accession>A0ABQ1XSM6</accession>
<protein>
    <recommendedName>
        <fullName evidence="7">SdiA-regulated</fullName>
    </recommendedName>
</protein>
<reference evidence="6" key="1">
    <citation type="journal article" date="2019" name="Int. J. Syst. Evol. Microbiol.">
        <title>The Global Catalogue of Microorganisms (GCM) 10K type strain sequencing project: providing services to taxonomists for standard genome sequencing and annotation.</title>
        <authorList>
            <consortium name="The Broad Institute Genomics Platform"/>
            <consortium name="The Broad Institute Genome Sequencing Center for Infectious Disease"/>
            <person name="Wu L."/>
            <person name="Ma J."/>
        </authorList>
    </citation>
    <scope>NUCLEOTIDE SEQUENCE [LARGE SCALE GENOMIC DNA]</scope>
    <source>
        <strain evidence="6">CGMCC 1.15287</strain>
    </source>
</reference>
<keyword evidence="3" id="KW-1003">Cell membrane</keyword>
<keyword evidence="6" id="KW-1185">Reference proteome</keyword>
<comment type="caution">
    <text evidence="5">The sequence shown here is derived from an EMBL/GenBank/DDBJ whole genome shotgun (WGS) entry which is preliminary data.</text>
</comment>
<evidence type="ECO:0000256" key="4">
    <source>
        <dbReference type="ARBA" id="ARBA00023136"/>
    </source>
</evidence>
<evidence type="ECO:0000256" key="3">
    <source>
        <dbReference type="ARBA" id="ARBA00022475"/>
    </source>
</evidence>
<comment type="similarity">
    <text evidence="2">Belongs to the YjiK family.</text>
</comment>